<feature type="region of interest" description="Disordered" evidence="1">
    <location>
        <begin position="275"/>
        <end position="348"/>
    </location>
</feature>
<evidence type="ECO:0000256" key="1">
    <source>
        <dbReference type="SAM" id="MobiDB-lite"/>
    </source>
</evidence>
<dbReference type="EMBL" id="QDDL01000008">
    <property type="protein sequence ID" value="PVZ66395.1"/>
    <property type="molecule type" value="Genomic_DNA"/>
</dbReference>
<feature type="compositionally biased region" description="Polar residues" evidence="1">
    <location>
        <begin position="317"/>
        <end position="336"/>
    </location>
</feature>
<comment type="caution">
    <text evidence="2">The sequence shown here is derived from an EMBL/GenBank/DDBJ whole genome shotgun (WGS) entry which is preliminary data.</text>
</comment>
<proteinExistence type="predicted"/>
<feature type="compositionally biased region" description="Polar residues" evidence="1">
    <location>
        <begin position="280"/>
        <end position="303"/>
    </location>
</feature>
<dbReference type="PANTHER" id="PTHR33973:SF4">
    <property type="entry name" value="OS07G0153300 PROTEIN"/>
    <property type="match status" value="1"/>
</dbReference>
<evidence type="ECO:0000313" key="3">
    <source>
        <dbReference type="Proteomes" id="UP000244906"/>
    </source>
</evidence>
<feature type="compositionally biased region" description="Basic and acidic residues" evidence="1">
    <location>
        <begin position="337"/>
        <end position="348"/>
    </location>
</feature>
<protein>
    <recommendedName>
        <fullName evidence="4">DUF1365 domain-containing protein</fullName>
    </recommendedName>
</protein>
<dbReference type="InterPro" id="IPR010775">
    <property type="entry name" value="DUF1365"/>
</dbReference>
<dbReference type="PANTHER" id="PTHR33973">
    <property type="entry name" value="OS07G0153300 PROTEIN"/>
    <property type="match status" value="1"/>
</dbReference>
<dbReference type="Proteomes" id="UP000244906">
    <property type="component" value="Unassembled WGS sequence"/>
</dbReference>
<reference evidence="2 3" key="1">
    <citation type="submission" date="2018-04" db="EMBL/GenBank/DDBJ databases">
        <title>Thalassorhabdus spongiae gen. nov., sp. nov., isolated from a marine sponge in South-West Iceland.</title>
        <authorList>
            <person name="Knobloch S."/>
            <person name="Daussin A."/>
            <person name="Johannsson R."/>
            <person name="Marteinsson V.T."/>
        </authorList>
    </citation>
    <scope>NUCLEOTIDE SEQUENCE [LARGE SCALE GENOMIC DNA]</scope>
    <source>
        <strain evidence="2 3">Hp12</strain>
    </source>
</reference>
<gene>
    <name evidence="2" type="ORF">DC094_17015</name>
</gene>
<dbReference type="AlphaFoldDB" id="A0A2V1GXG1"/>
<name>A0A2V1GXG1_9GAMM</name>
<organism evidence="2 3">
    <name type="scientific">Pelagibaculum spongiae</name>
    <dbReference type="NCBI Taxonomy" id="2080658"/>
    <lineage>
        <taxon>Bacteria</taxon>
        <taxon>Pseudomonadati</taxon>
        <taxon>Pseudomonadota</taxon>
        <taxon>Gammaproteobacteria</taxon>
        <taxon>Oceanospirillales</taxon>
        <taxon>Pelagibaculum</taxon>
    </lineage>
</organism>
<dbReference type="RefSeq" id="WP_116688314.1">
    <property type="nucleotide sequence ID" value="NZ_CAWNYD010000008.1"/>
</dbReference>
<accession>A0A2V1GXG1</accession>
<dbReference type="OrthoDB" id="9778801at2"/>
<evidence type="ECO:0008006" key="4">
    <source>
        <dbReference type="Google" id="ProtNLM"/>
    </source>
</evidence>
<keyword evidence="3" id="KW-1185">Reference proteome</keyword>
<sequence length="348" mass="41186">MKNANQTDSAIYQGKVRHRRFFPKSHHFDFPLFMVWLNLDQIDQFLRKSFWWGKKKFWPASFQQQNYLQSLLPFNKDCLKSRAKKLLKDKLNKETDQIFLMTHFRYFGLAFNPISCFYCFKDNKLQAIIAEVSNTPWKEAIHYVLDCSQPPQQEKQKIWFDKKMHVSPFNPLNMHYQWYSNTPKKQFNLHLETHDPRGKVMDATLTLERIVANKENLQKILWKFPLMTLKVVWGIYWQAVKLWFKKVPLFDHQKYHYPTAVESYQQGSLRPMTLKKDQSNKNQTISESATSTPTDGRNSLSNDSSDKATIPVVLAITKTQQPTESSQPHMDLQQSSSRDEPSSTEFFR</sequence>
<dbReference type="Pfam" id="PF07103">
    <property type="entry name" value="DUF1365"/>
    <property type="match status" value="1"/>
</dbReference>
<evidence type="ECO:0000313" key="2">
    <source>
        <dbReference type="EMBL" id="PVZ66395.1"/>
    </source>
</evidence>